<accession>A0A9D3WCL0</accession>
<dbReference type="EMBL" id="JAIQCV010000002">
    <property type="protein sequence ID" value="KAH1121486.1"/>
    <property type="molecule type" value="Genomic_DNA"/>
</dbReference>
<keyword evidence="2" id="KW-1185">Reference proteome</keyword>
<dbReference type="AlphaFoldDB" id="A0A9D3WCL0"/>
<dbReference type="Proteomes" id="UP000828251">
    <property type="component" value="Unassembled WGS sequence"/>
</dbReference>
<evidence type="ECO:0000313" key="1">
    <source>
        <dbReference type="EMBL" id="KAH1121486.1"/>
    </source>
</evidence>
<comment type="caution">
    <text evidence="1">The sequence shown here is derived from an EMBL/GenBank/DDBJ whole genome shotgun (WGS) entry which is preliminary data.</text>
</comment>
<reference evidence="1 2" key="1">
    <citation type="journal article" date="2021" name="Plant Biotechnol. J.">
        <title>Multi-omics assisted identification of the key and species-specific regulatory components of drought-tolerant mechanisms in Gossypium stocksii.</title>
        <authorList>
            <person name="Yu D."/>
            <person name="Ke L."/>
            <person name="Zhang D."/>
            <person name="Wu Y."/>
            <person name="Sun Y."/>
            <person name="Mei J."/>
            <person name="Sun J."/>
            <person name="Sun Y."/>
        </authorList>
    </citation>
    <scope>NUCLEOTIDE SEQUENCE [LARGE SCALE GENOMIC DNA]</scope>
    <source>
        <strain evidence="2">cv. E1</strain>
        <tissue evidence="1">Leaf</tissue>
    </source>
</reference>
<proteinExistence type="predicted"/>
<gene>
    <name evidence="1" type="ORF">J1N35_004646</name>
</gene>
<organism evidence="1 2">
    <name type="scientific">Gossypium stocksii</name>
    <dbReference type="NCBI Taxonomy" id="47602"/>
    <lineage>
        <taxon>Eukaryota</taxon>
        <taxon>Viridiplantae</taxon>
        <taxon>Streptophyta</taxon>
        <taxon>Embryophyta</taxon>
        <taxon>Tracheophyta</taxon>
        <taxon>Spermatophyta</taxon>
        <taxon>Magnoliopsida</taxon>
        <taxon>eudicotyledons</taxon>
        <taxon>Gunneridae</taxon>
        <taxon>Pentapetalae</taxon>
        <taxon>rosids</taxon>
        <taxon>malvids</taxon>
        <taxon>Malvales</taxon>
        <taxon>Malvaceae</taxon>
        <taxon>Malvoideae</taxon>
        <taxon>Gossypium</taxon>
    </lineage>
</organism>
<evidence type="ECO:0000313" key="2">
    <source>
        <dbReference type="Proteomes" id="UP000828251"/>
    </source>
</evidence>
<evidence type="ECO:0008006" key="3">
    <source>
        <dbReference type="Google" id="ProtNLM"/>
    </source>
</evidence>
<name>A0A9D3WCL0_9ROSI</name>
<dbReference type="OrthoDB" id="1002559at2759"/>
<sequence>MHKLVKIQNVLDLSRSSSLFQKELIVRDELENILHHEEMLWKQKSRCEWLNLGDHNTNYFHKGTVLRRNFNKITALYNTDREWIFDFEILKKEMINFFQNLYGEKPSPSGFLPPNAFPRLSTEDVDSLGRGVMNEEIRTALFDMAPLKALGSNEFQAAFFQNQWDNIGGAICEWVKKVFEGGTIDPEFNNTLIVLIPKVLN</sequence>
<protein>
    <recommendedName>
        <fullName evidence="3">Reverse transcriptase domain-containing protein</fullName>
    </recommendedName>
</protein>